<feature type="domain" description="Nucleotidyl transferase" evidence="4">
    <location>
        <begin position="27"/>
        <end position="141"/>
    </location>
</feature>
<dbReference type="Gene3D" id="3.90.550.10">
    <property type="entry name" value="Spore Coat Polysaccharide Biosynthesis Protein SpsA, Chain A"/>
    <property type="match status" value="1"/>
</dbReference>
<sequence length="245" mass="26423">MAARPLPPRPRGEAGGPGHRRREPGMKAMILAAGLGTRMRPLTDHCPKPLLPVAGKPLIVHHLERLREAGIREAVINVSYRAEQIMAALGDGAAFGMRLAWSREATPLETGGGIRQALPLLGTAPFVLINGDIWCDHDPAELPPLGNDLAHLVLVDNPGHHPEGDFHLDGRGRVQAEGEPRLTFAGISLMRPELVADRPPGAFALAPLLRHAMAAGRVGGRHHRGDWVDVGTPERLAELDRRLRG</sequence>
<dbReference type="PANTHER" id="PTHR43584">
    <property type="entry name" value="NUCLEOTIDYL TRANSFERASE"/>
    <property type="match status" value="1"/>
</dbReference>
<keyword evidence="2" id="KW-0548">Nucleotidyltransferase</keyword>
<dbReference type="InterPro" id="IPR054790">
    <property type="entry name" value="MurU"/>
</dbReference>
<evidence type="ECO:0000259" key="4">
    <source>
        <dbReference type="Pfam" id="PF00483"/>
    </source>
</evidence>
<evidence type="ECO:0000256" key="2">
    <source>
        <dbReference type="ARBA" id="ARBA00022695"/>
    </source>
</evidence>
<dbReference type="Pfam" id="PF00483">
    <property type="entry name" value="NTP_transferase"/>
    <property type="match status" value="1"/>
</dbReference>
<dbReference type="InterPro" id="IPR050065">
    <property type="entry name" value="GlmU-like"/>
</dbReference>
<comment type="caution">
    <text evidence="5">The sequence shown here is derived from an EMBL/GenBank/DDBJ whole genome shotgun (WGS) entry which is preliminary data.</text>
</comment>
<dbReference type="EMBL" id="JABFUC010000005">
    <property type="protein sequence ID" value="MCG6657721.1"/>
    <property type="molecule type" value="Genomic_DNA"/>
</dbReference>
<protein>
    <submittedName>
        <fullName evidence="5">Nucleotidyltransferase family protein</fullName>
    </submittedName>
</protein>
<dbReference type="CDD" id="cd06422">
    <property type="entry name" value="NTP_transferase_like_1"/>
    <property type="match status" value="1"/>
</dbReference>
<proteinExistence type="predicted"/>
<keyword evidence="6" id="KW-1185">Reference proteome</keyword>
<feature type="region of interest" description="Disordered" evidence="3">
    <location>
        <begin position="1"/>
        <end position="24"/>
    </location>
</feature>
<organism evidence="5 6">
    <name type="scientific">Billgrantia campisalis</name>
    <dbReference type="NCBI Taxonomy" id="74661"/>
    <lineage>
        <taxon>Bacteria</taxon>
        <taxon>Pseudomonadati</taxon>
        <taxon>Pseudomonadota</taxon>
        <taxon>Gammaproteobacteria</taxon>
        <taxon>Oceanospirillales</taxon>
        <taxon>Halomonadaceae</taxon>
        <taxon>Billgrantia</taxon>
    </lineage>
</organism>
<reference evidence="5 6" key="1">
    <citation type="submission" date="2020-05" db="EMBL/GenBank/DDBJ databases">
        <title>Comparative genomic analysis of denitrifying bacteria from Halomonas genus.</title>
        <authorList>
            <person name="Wang L."/>
            <person name="Shao Z."/>
        </authorList>
    </citation>
    <scope>NUCLEOTIDE SEQUENCE [LARGE SCALE GENOMIC DNA]</scope>
    <source>
        <strain evidence="5 6">A4</strain>
    </source>
</reference>
<dbReference type="InterPro" id="IPR005835">
    <property type="entry name" value="NTP_transferase_dom"/>
</dbReference>
<dbReference type="PANTHER" id="PTHR43584:SF8">
    <property type="entry name" value="N-ACETYLMURAMATE ALPHA-1-PHOSPHATE URIDYLYLTRANSFERASE"/>
    <property type="match status" value="1"/>
</dbReference>
<evidence type="ECO:0000256" key="3">
    <source>
        <dbReference type="SAM" id="MobiDB-lite"/>
    </source>
</evidence>
<dbReference type="SUPFAM" id="SSF53448">
    <property type="entry name" value="Nucleotide-diphospho-sugar transferases"/>
    <property type="match status" value="1"/>
</dbReference>
<evidence type="ECO:0000313" key="5">
    <source>
        <dbReference type="EMBL" id="MCG6657721.1"/>
    </source>
</evidence>
<dbReference type="InterPro" id="IPR029044">
    <property type="entry name" value="Nucleotide-diphossugar_trans"/>
</dbReference>
<dbReference type="NCBIfam" id="NF045761">
    <property type="entry name" value="NAMPUrTaseMurU"/>
    <property type="match status" value="1"/>
</dbReference>
<evidence type="ECO:0000256" key="1">
    <source>
        <dbReference type="ARBA" id="ARBA00022679"/>
    </source>
</evidence>
<dbReference type="Proteomes" id="UP000814385">
    <property type="component" value="Unassembled WGS sequence"/>
</dbReference>
<keyword evidence="1" id="KW-0808">Transferase</keyword>
<evidence type="ECO:0000313" key="6">
    <source>
        <dbReference type="Proteomes" id="UP000814385"/>
    </source>
</evidence>
<name>A0ABS9P7G5_9GAMM</name>
<gene>
    <name evidence="5" type="ORF">HOP52_08125</name>
</gene>
<accession>A0ABS9P7G5</accession>